<dbReference type="Pfam" id="PF01494">
    <property type="entry name" value="FAD_binding_3"/>
    <property type="match status" value="1"/>
</dbReference>
<name>A0AA41XF74_9MICO</name>
<feature type="domain" description="FAD-binding" evidence="3">
    <location>
        <begin position="15"/>
        <end position="354"/>
    </location>
</feature>
<keyword evidence="2 4" id="KW-0503">Monooxygenase</keyword>
<proteinExistence type="predicted"/>
<dbReference type="AlphaFoldDB" id="A0AA41XF74"/>
<dbReference type="InterPro" id="IPR002938">
    <property type="entry name" value="FAD-bd"/>
</dbReference>
<organism evidence="4 5">
    <name type="scientific">Herbiconiux oxytropis</name>
    <dbReference type="NCBI Taxonomy" id="2970915"/>
    <lineage>
        <taxon>Bacteria</taxon>
        <taxon>Bacillati</taxon>
        <taxon>Actinomycetota</taxon>
        <taxon>Actinomycetes</taxon>
        <taxon>Micrococcales</taxon>
        <taxon>Microbacteriaceae</taxon>
        <taxon>Herbiconiux</taxon>
    </lineage>
</organism>
<dbReference type="GO" id="GO:0004497">
    <property type="term" value="F:monooxygenase activity"/>
    <property type="evidence" value="ECO:0007669"/>
    <property type="project" value="UniProtKB-KW"/>
</dbReference>
<dbReference type="Proteomes" id="UP001165587">
    <property type="component" value="Unassembled WGS sequence"/>
</dbReference>
<dbReference type="GO" id="GO:0071949">
    <property type="term" value="F:FAD binding"/>
    <property type="evidence" value="ECO:0007669"/>
    <property type="project" value="InterPro"/>
</dbReference>
<protein>
    <submittedName>
        <fullName evidence="4">FAD-dependent monooxygenase</fullName>
    </submittedName>
</protein>
<evidence type="ECO:0000313" key="4">
    <source>
        <dbReference type="EMBL" id="MCS5726887.1"/>
    </source>
</evidence>
<dbReference type="SUPFAM" id="SSF51905">
    <property type="entry name" value="FAD/NAD(P)-binding domain"/>
    <property type="match status" value="1"/>
</dbReference>
<dbReference type="EMBL" id="JANLCK010000007">
    <property type="protein sequence ID" value="MCS5726887.1"/>
    <property type="molecule type" value="Genomic_DNA"/>
</dbReference>
<keyword evidence="1" id="KW-0560">Oxidoreductase</keyword>
<dbReference type="PRINTS" id="PR00420">
    <property type="entry name" value="RNGMNOXGNASE"/>
</dbReference>
<sequence>MNSHSSTPPRGSRGTVAIVGAGVGGLSAALSLHEAGFDVTVYEKSMLVEPLGGAITINAVGIVILRSYGIDIEDLKPAHSQRMVRSDGRHRVLWETDESLLDQAGVSGWLAGAMRSDLYQRMLARVPSDMVRGGYALDHLEQSPDAVELHFSDGRVERADLVIGADGINSRVRESVWGPSELKHLGIAVWLGWAEFDGASRDEMVMHHDEHYQLGIQPLRYQEKDCFEWWFVESCAIDQAAPADPYRYVADRVQEFVDPVPALVGATDPDHLFRWVVKYRDNLTAWSKGRATLLGDAAHPTSPYAGYGAGMAIEDGYFLGRFLRGLDLTDPRSLAAGLARYDAQRVEYTNGVVSFAQTLGRVFHNYPKPVRMLRNFLFDHTKIPQKQISKGYTGEAQTLLRDVLSAQGLT</sequence>
<dbReference type="PANTHER" id="PTHR13789:SF309">
    <property type="entry name" value="PUTATIVE (AFU_ORTHOLOGUE AFUA_6G14510)-RELATED"/>
    <property type="match status" value="1"/>
</dbReference>
<gene>
    <name evidence="4" type="ORF">N1028_13385</name>
</gene>
<dbReference type="InterPro" id="IPR050493">
    <property type="entry name" value="FAD-dep_Monooxygenase_BioMet"/>
</dbReference>
<dbReference type="InterPro" id="IPR036188">
    <property type="entry name" value="FAD/NAD-bd_sf"/>
</dbReference>
<reference evidence="4" key="1">
    <citation type="submission" date="2022-08" db="EMBL/GenBank/DDBJ databases">
        <authorList>
            <person name="Deng Y."/>
            <person name="Han X.-F."/>
            <person name="Zhang Y.-Q."/>
        </authorList>
    </citation>
    <scope>NUCLEOTIDE SEQUENCE</scope>
    <source>
        <strain evidence="4">CPCC 203407</strain>
    </source>
</reference>
<dbReference type="PANTHER" id="PTHR13789">
    <property type="entry name" value="MONOOXYGENASE"/>
    <property type="match status" value="1"/>
</dbReference>
<dbReference type="Gene3D" id="3.50.50.60">
    <property type="entry name" value="FAD/NAD(P)-binding domain"/>
    <property type="match status" value="1"/>
</dbReference>
<evidence type="ECO:0000259" key="3">
    <source>
        <dbReference type="Pfam" id="PF01494"/>
    </source>
</evidence>
<comment type="caution">
    <text evidence="4">The sequence shown here is derived from an EMBL/GenBank/DDBJ whole genome shotgun (WGS) entry which is preliminary data.</text>
</comment>
<evidence type="ECO:0000256" key="1">
    <source>
        <dbReference type="ARBA" id="ARBA00023002"/>
    </source>
</evidence>
<dbReference type="RefSeq" id="WP_259529781.1">
    <property type="nucleotide sequence ID" value="NZ_JANLCK010000007.1"/>
</dbReference>
<evidence type="ECO:0000313" key="5">
    <source>
        <dbReference type="Proteomes" id="UP001165587"/>
    </source>
</evidence>
<keyword evidence="5" id="KW-1185">Reference proteome</keyword>
<evidence type="ECO:0000256" key="2">
    <source>
        <dbReference type="ARBA" id="ARBA00023033"/>
    </source>
</evidence>
<accession>A0AA41XF74</accession>